<dbReference type="AlphaFoldDB" id="B5Y8W9"/>
<dbReference type="GO" id="GO:0005524">
    <property type="term" value="F:ATP binding"/>
    <property type="evidence" value="ECO:0007669"/>
    <property type="project" value="UniProtKB-KW"/>
</dbReference>
<dbReference type="InterPro" id="IPR003593">
    <property type="entry name" value="AAA+_ATPase"/>
</dbReference>
<protein>
    <submittedName>
        <fullName evidence="6">Iron (III) ABC transporter, ATP-binding protein (HemV-1)</fullName>
    </submittedName>
</protein>
<reference evidence="7" key="1">
    <citation type="submission" date="2008-08" db="EMBL/GenBank/DDBJ databases">
        <title>The complete genome sequence of Coprothermobacter proteolyticus strain ATCC 5245 / DSM 5265 / BT.</title>
        <authorList>
            <person name="Dodson R.J."/>
            <person name="Durkin A.S."/>
            <person name="Wu M."/>
            <person name="Eisen J."/>
            <person name="Sutton G."/>
        </authorList>
    </citation>
    <scope>NUCLEOTIDE SEQUENCE [LARGE SCALE GENOMIC DNA]</scope>
    <source>
        <strain evidence="7">ATCC 35245 / DSM 5265 / OCM 4 / BT</strain>
    </source>
</reference>
<dbReference type="SUPFAM" id="SSF52540">
    <property type="entry name" value="P-loop containing nucleoside triphosphate hydrolases"/>
    <property type="match status" value="1"/>
</dbReference>
<evidence type="ECO:0000313" key="6">
    <source>
        <dbReference type="EMBL" id="ACI17985.1"/>
    </source>
</evidence>
<dbReference type="InterPro" id="IPR017871">
    <property type="entry name" value="ABC_transporter-like_CS"/>
</dbReference>
<dbReference type="SMART" id="SM00382">
    <property type="entry name" value="AAA"/>
    <property type="match status" value="1"/>
</dbReference>
<proteinExistence type="inferred from homology"/>
<dbReference type="PROSITE" id="PS00211">
    <property type="entry name" value="ABC_TRANSPORTER_1"/>
    <property type="match status" value="1"/>
</dbReference>
<dbReference type="PANTHER" id="PTHR42734:SF17">
    <property type="entry name" value="METAL TRANSPORT SYSTEM ATP-BINDING PROTEIN TM_0124-RELATED"/>
    <property type="match status" value="1"/>
</dbReference>
<evidence type="ECO:0000256" key="4">
    <source>
        <dbReference type="ARBA" id="ARBA00022840"/>
    </source>
</evidence>
<dbReference type="Pfam" id="PF00005">
    <property type="entry name" value="ABC_tran"/>
    <property type="match status" value="1"/>
</dbReference>
<evidence type="ECO:0000313" key="7">
    <source>
        <dbReference type="Proteomes" id="UP000001732"/>
    </source>
</evidence>
<evidence type="ECO:0000256" key="3">
    <source>
        <dbReference type="ARBA" id="ARBA00022741"/>
    </source>
</evidence>
<organism evidence="6 7">
    <name type="scientific">Coprothermobacter proteolyticus (strain ATCC 35245 / DSM 5265 / OCM 4 / BT)</name>
    <dbReference type="NCBI Taxonomy" id="309798"/>
    <lineage>
        <taxon>Bacteria</taxon>
        <taxon>Pseudomonadati</taxon>
        <taxon>Coprothermobacterota</taxon>
        <taxon>Coprothermobacteria</taxon>
        <taxon>Coprothermobacterales</taxon>
        <taxon>Coprothermobacteraceae</taxon>
        <taxon>Coprothermobacter</taxon>
    </lineage>
</organism>
<evidence type="ECO:0000259" key="5">
    <source>
        <dbReference type="PROSITE" id="PS50893"/>
    </source>
</evidence>
<keyword evidence="7" id="KW-1185">Reference proteome</keyword>
<dbReference type="GO" id="GO:0016887">
    <property type="term" value="F:ATP hydrolysis activity"/>
    <property type="evidence" value="ECO:0007669"/>
    <property type="project" value="InterPro"/>
</dbReference>
<gene>
    <name evidence="6" type="primary">hemV</name>
    <name evidence="6" type="ordered locus">COPRO5265_0879</name>
</gene>
<dbReference type="EMBL" id="CP001145">
    <property type="protein sequence ID" value="ACI17985.1"/>
    <property type="molecule type" value="Genomic_DNA"/>
</dbReference>
<evidence type="ECO:0000256" key="2">
    <source>
        <dbReference type="ARBA" id="ARBA00022448"/>
    </source>
</evidence>
<dbReference type="RefSeq" id="WP_012544636.1">
    <property type="nucleotide sequence ID" value="NC_011295.1"/>
</dbReference>
<dbReference type="PROSITE" id="PS50893">
    <property type="entry name" value="ABC_TRANSPORTER_2"/>
    <property type="match status" value="1"/>
</dbReference>
<dbReference type="eggNOG" id="COG1120">
    <property type="taxonomic scope" value="Bacteria"/>
</dbReference>
<keyword evidence="2" id="KW-0813">Transport</keyword>
<dbReference type="InterPro" id="IPR003439">
    <property type="entry name" value="ABC_transporter-like_ATP-bd"/>
</dbReference>
<dbReference type="PANTHER" id="PTHR42734">
    <property type="entry name" value="METAL TRANSPORT SYSTEM ATP-BINDING PROTEIN TM_0124-RELATED"/>
    <property type="match status" value="1"/>
</dbReference>
<dbReference type="KEGG" id="cpo:COPRO5265_0879"/>
<dbReference type="Gene3D" id="3.40.50.300">
    <property type="entry name" value="P-loop containing nucleotide triphosphate hydrolases"/>
    <property type="match status" value="1"/>
</dbReference>
<dbReference type="Proteomes" id="UP000001732">
    <property type="component" value="Chromosome"/>
</dbReference>
<dbReference type="STRING" id="309798.COPRO5265_0879"/>
<dbReference type="OrthoDB" id="5292475at2"/>
<reference evidence="6 7" key="2">
    <citation type="journal article" date="2014" name="Genome Announc.">
        <title>Complete Genome Sequence of Coprothermobacter proteolyticus DSM 5265.</title>
        <authorList>
            <person name="Alexiev A."/>
            <person name="Coil D.A."/>
            <person name="Badger J.H."/>
            <person name="Enticknap J."/>
            <person name="Ward N."/>
            <person name="Robb F.T."/>
            <person name="Eisen J.A."/>
        </authorList>
    </citation>
    <scope>NUCLEOTIDE SEQUENCE [LARGE SCALE GENOMIC DNA]</scope>
    <source>
        <strain evidence="7">ATCC 35245 / DSM 5265 / OCM 4 / BT</strain>
    </source>
</reference>
<evidence type="ECO:0000256" key="1">
    <source>
        <dbReference type="ARBA" id="ARBA00005417"/>
    </source>
</evidence>
<dbReference type="InterPro" id="IPR050153">
    <property type="entry name" value="Metal_Ion_Import_ABC"/>
</dbReference>
<dbReference type="InterPro" id="IPR027417">
    <property type="entry name" value="P-loop_NTPase"/>
</dbReference>
<comment type="similarity">
    <text evidence="1">Belongs to the ABC transporter superfamily.</text>
</comment>
<keyword evidence="4 6" id="KW-0067">ATP-binding</keyword>
<keyword evidence="3" id="KW-0547">Nucleotide-binding</keyword>
<accession>B5Y8W9</accession>
<dbReference type="HOGENOM" id="CLU_000604_1_11_9"/>
<feature type="domain" description="ABC transporter" evidence="5">
    <location>
        <begin position="2"/>
        <end position="217"/>
    </location>
</feature>
<name>B5Y8W9_COPPD</name>
<sequence length="219" mass="24916">MIIVPETSFSYNAHFSLSLPSTTIDTFPTFLIGPNGSGKTTLLKILGGFFKVSPPVKVKWQGTLRETRPIYFAYMPAKPTYDPNFTVRNYLMLSGNKRQLETIAKELELTKWLGRRMGTLSSGWLQRVFIARILLQDTPYVLMDEPTSFLDPEARKDLIESLSRHPEKHFVISSHDLSFLSSFGKFVIGLRDGNVVFRGSTIDFFERGIEDVFVTGYIM</sequence>